<protein>
    <submittedName>
        <fullName evidence="2">Uncharacterized protein</fullName>
    </submittedName>
</protein>
<dbReference type="OrthoDB" id="6119866at2"/>
<feature type="chain" id="PRO_5011541368" evidence="1">
    <location>
        <begin position="24"/>
        <end position="141"/>
    </location>
</feature>
<sequence length="141" mass="15637">MSLSIVPLSVVSLVSLLSWSAVSLGQPVDDALEGMRFDGVLRQADASSGGDKDQLVFEQGLFLSRACEAYGFGRAAYEVYEVEESGGQVYFAATVTSPTHGQMEWRGVVGNNRVEAEVVWTKERWYWDTRREYRFTGVATP</sequence>
<dbReference type="STRING" id="488533.SAMN04487960_10384"/>
<feature type="signal peptide" evidence="1">
    <location>
        <begin position="1"/>
        <end position="23"/>
    </location>
</feature>
<evidence type="ECO:0000313" key="3">
    <source>
        <dbReference type="Proteomes" id="UP000199675"/>
    </source>
</evidence>
<gene>
    <name evidence="2" type="ORF">SAMN04487960_10384</name>
</gene>
<dbReference type="EMBL" id="FNNE01000003">
    <property type="protein sequence ID" value="SDW54541.1"/>
    <property type="molecule type" value="Genomic_DNA"/>
</dbReference>
<proteinExistence type="predicted"/>
<keyword evidence="1" id="KW-0732">Signal</keyword>
<evidence type="ECO:0000256" key="1">
    <source>
        <dbReference type="SAM" id="SignalP"/>
    </source>
</evidence>
<reference evidence="2 3" key="1">
    <citation type="submission" date="2016-10" db="EMBL/GenBank/DDBJ databases">
        <authorList>
            <person name="de Groot N.N."/>
        </authorList>
    </citation>
    <scope>NUCLEOTIDE SEQUENCE [LARGE SCALE GENOMIC DNA]</scope>
    <source>
        <strain evidence="2 3">CGMCC 1.7059</strain>
    </source>
</reference>
<keyword evidence="3" id="KW-1185">Reference proteome</keyword>
<name>A0A1H2UEG0_9GAMM</name>
<accession>A0A1H2UEG0</accession>
<dbReference type="RefSeq" id="WP_091811923.1">
    <property type="nucleotide sequence ID" value="NZ_FNNE01000003.1"/>
</dbReference>
<dbReference type="AlphaFoldDB" id="A0A1H2UEG0"/>
<evidence type="ECO:0000313" key="2">
    <source>
        <dbReference type="EMBL" id="SDW54541.1"/>
    </source>
</evidence>
<dbReference type="Proteomes" id="UP000199675">
    <property type="component" value="Unassembled WGS sequence"/>
</dbReference>
<organism evidence="2 3">
    <name type="scientific">Marinobacter mobilis</name>
    <dbReference type="NCBI Taxonomy" id="488533"/>
    <lineage>
        <taxon>Bacteria</taxon>
        <taxon>Pseudomonadati</taxon>
        <taxon>Pseudomonadota</taxon>
        <taxon>Gammaproteobacteria</taxon>
        <taxon>Pseudomonadales</taxon>
        <taxon>Marinobacteraceae</taxon>
        <taxon>Marinobacter</taxon>
    </lineage>
</organism>